<dbReference type="InterPro" id="IPR018394">
    <property type="entry name" value="DNA_photolyase_1_CS_C"/>
</dbReference>
<dbReference type="Gene3D" id="1.10.579.10">
    <property type="entry name" value="DNA Cyclobutane Dipyrimidine Photolyase, subunit A, domain 3"/>
    <property type="match status" value="1"/>
</dbReference>
<dbReference type="PRINTS" id="PR00147">
    <property type="entry name" value="DNAPHOTLYASE"/>
</dbReference>
<dbReference type="SUPFAM" id="SSF48173">
    <property type="entry name" value="Cryptochrome/photolyase FAD-binding domain"/>
    <property type="match status" value="1"/>
</dbReference>
<reference evidence="9 10" key="1">
    <citation type="submission" date="2024-09" db="EMBL/GenBank/DDBJ databases">
        <authorList>
            <person name="Sun Q."/>
            <person name="Mori K."/>
        </authorList>
    </citation>
    <scope>NUCLEOTIDE SEQUENCE [LARGE SCALE GENOMIC DNA]</scope>
    <source>
        <strain evidence="9 10">KCTC 23315</strain>
    </source>
</reference>
<sequence length="480" mass="54223">MSTFQLVWLRNDLRHYDNAALHAAAQTGLPVVAVFISTPQTWQQHDMAPIKQDLIRRRVVALQQELAVVGIPLLAIEADCYSDCTAILRQLAQQGAVGLYAQTEYELREQHRDLAVTHALGAMGVPCFWFDSQCVMPPGSVRSKTGDIYKVFTPFKKTWLAQLQHKGVRVLSKPLVQKTIALDVTGFTPMLVGDDSSAAWPVAEQQVLELLRSFCRERVQDYQQARDFPAIDGTSSLSPYFAIGVVSAQQAVARLQTEADSALWQEGTGAAVWLSELIWREFYKHILVAYPQLIKHRAFQHDTEAIVWGNNEAWFAAWCEGRTGYPIVDAAMRQLNQTGWMHNRLRMITASFLVKDLQIDWRWGERYFMSKLIDGEFAANNGGWQWAASTGTDAAPYFRIFNPVTQSEKFDPKGIFLKKYLPELAGLTGKQLHWPHPLPMSVQYFRPVVDHAKARLRTLSMFKAARGESADVSDEPVRLA</sequence>
<dbReference type="NCBIfam" id="NF007955">
    <property type="entry name" value="PRK10674.1"/>
    <property type="match status" value="1"/>
</dbReference>
<gene>
    <name evidence="9" type="primary">phrB</name>
    <name evidence="9" type="ORF">ACFFJP_17010</name>
</gene>
<dbReference type="Gene3D" id="3.40.50.620">
    <property type="entry name" value="HUPs"/>
    <property type="match status" value="1"/>
</dbReference>
<dbReference type="PROSITE" id="PS00691">
    <property type="entry name" value="DNA_PHOTOLYASES_1_2"/>
    <property type="match status" value="1"/>
</dbReference>
<dbReference type="PROSITE" id="PS00394">
    <property type="entry name" value="DNA_PHOTOLYASES_1_1"/>
    <property type="match status" value="1"/>
</dbReference>
<dbReference type="Pfam" id="PF03441">
    <property type="entry name" value="FAD_binding_7"/>
    <property type="match status" value="1"/>
</dbReference>
<evidence type="ECO:0000256" key="6">
    <source>
        <dbReference type="ARBA" id="ARBA00022991"/>
    </source>
</evidence>
<protein>
    <submittedName>
        <fullName evidence="9">Deoxyribodipyrimidine photo-lyase</fullName>
        <ecNumber evidence="9">4.1.99.3</ecNumber>
    </submittedName>
</protein>
<dbReference type="GO" id="GO:0003904">
    <property type="term" value="F:deoxyribodipyrimidine photo-lyase activity"/>
    <property type="evidence" value="ECO:0007669"/>
    <property type="project" value="UniProtKB-EC"/>
</dbReference>
<dbReference type="InterPro" id="IPR036134">
    <property type="entry name" value="Crypto/Photolyase_FAD-like_sf"/>
</dbReference>
<evidence type="ECO:0000256" key="4">
    <source>
        <dbReference type="ARBA" id="ARBA00022630"/>
    </source>
</evidence>
<keyword evidence="6 7" id="KW-0157">Chromophore</keyword>
<evidence type="ECO:0000256" key="3">
    <source>
        <dbReference type="ARBA" id="ARBA00005862"/>
    </source>
</evidence>
<keyword evidence="10" id="KW-1185">Reference proteome</keyword>
<evidence type="ECO:0000259" key="8">
    <source>
        <dbReference type="PROSITE" id="PS51645"/>
    </source>
</evidence>
<evidence type="ECO:0000313" key="9">
    <source>
        <dbReference type="EMBL" id="MFC0050004.1"/>
    </source>
</evidence>
<dbReference type="EC" id="4.1.99.3" evidence="9"/>
<organism evidence="9 10">
    <name type="scientific">Rheinheimera tilapiae</name>
    <dbReference type="NCBI Taxonomy" id="875043"/>
    <lineage>
        <taxon>Bacteria</taxon>
        <taxon>Pseudomonadati</taxon>
        <taxon>Pseudomonadota</taxon>
        <taxon>Gammaproteobacteria</taxon>
        <taxon>Chromatiales</taxon>
        <taxon>Chromatiaceae</taxon>
        <taxon>Rheinheimera</taxon>
    </lineage>
</organism>
<dbReference type="PANTHER" id="PTHR11455">
    <property type="entry name" value="CRYPTOCHROME"/>
    <property type="match status" value="1"/>
</dbReference>
<comment type="similarity">
    <text evidence="3">Belongs to the DNA photolyase class-1 family.</text>
</comment>
<keyword evidence="9" id="KW-0456">Lyase</keyword>
<comment type="similarity">
    <text evidence="7">Belongs to the DNA photolyase family.</text>
</comment>
<keyword evidence="4 7" id="KW-0285">Flavoprotein</keyword>
<comment type="caution">
    <text evidence="9">The sequence shown here is derived from an EMBL/GenBank/DDBJ whole genome shotgun (WGS) entry which is preliminary data.</text>
</comment>
<dbReference type="InterPro" id="IPR006050">
    <property type="entry name" value="DNA_photolyase_N"/>
</dbReference>
<dbReference type="InterPro" id="IPR014729">
    <property type="entry name" value="Rossmann-like_a/b/a_fold"/>
</dbReference>
<proteinExistence type="inferred from homology"/>
<dbReference type="Pfam" id="PF00875">
    <property type="entry name" value="DNA_photolyase"/>
    <property type="match status" value="1"/>
</dbReference>
<evidence type="ECO:0000256" key="1">
    <source>
        <dbReference type="ARBA" id="ARBA00001932"/>
    </source>
</evidence>
<evidence type="ECO:0000256" key="7">
    <source>
        <dbReference type="RuleBase" id="RU004182"/>
    </source>
</evidence>
<dbReference type="EMBL" id="JBHLXP010000005">
    <property type="protein sequence ID" value="MFC0050004.1"/>
    <property type="molecule type" value="Genomic_DNA"/>
</dbReference>
<dbReference type="InterPro" id="IPR036155">
    <property type="entry name" value="Crypto/Photolyase_N_sf"/>
</dbReference>
<dbReference type="PANTHER" id="PTHR11455:SF9">
    <property type="entry name" value="CRYPTOCHROME CIRCADIAN CLOCK 5 ISOFORM X1"/>
    <property type="match status" value="1"/>
</dbReference>
<evidence type="ECO:0000256" key="5">
    <source>
        <dbReference type="ARBA" id="ARBA00022827"/>
    </source>
</evidence>
<evidence type="ECO:0000256" key="2">
    <source>
        <dbReference type="ARBA" id="ARBA00001974"/>
    </source>
</evidence>
<comment type="cofactor">
    <cofactor evidence="1">
        <name>(6R)-5,10-methylene-5,6,7,8-tetrahydrofolate</name>
        <dbReference type="ChEBI" id="CHEBI:15636"/>
    </cofactor>
</comment>
<comment type="cofactor">
    <cofactor evidence="2">
        <name>FAD</name>
        <dbReference type="ChEBI" id="CHEBI:57692"/>
    </cofactor>
</comment>
<dbReference type="Gene3D" id="1.25.40.80">
    <property type="match status" value="1"/>
</dbReference>
<accession>A0ABV6BHZ2</accession>
<feature type="domain" description="Photolyase/cryptochrome alpha/beta" evidence="8">
    <location>
        <begin position="3"/>
        <end position="135"/>
    </location>
</feature>
<keyword evidence="5 7" id="KW-0274">FAD</keyword>
<dbReference type="InterPro" id="IPR002081">
    <property type="entry name" value="Cryptochrome/DNA_photolyase_1"/>
</dbReference>
<dbReference type="RefSeq" id="WP_377246954.1">
    <property type="nucleotide sequence ID" value="NZ_JBHLXP010000005.1"/>
</dbReference>
<evidence type="ECO:0000313" key="10">
    <source>
        <dbReference type="Proteomes" id="UP001589813"/>
    </source>
</evidence>
<dbReference type="SUPFAM" id="SSF52425">
    <property type="entry name" value="Cryptochrome/photolyase, N-terminal domain"/>
    <property type="match status" value="1"/>
</dbReference>
<dbReference type="Proteomes" id="UP001589813">
    <property type="component" value="Unassembled WGS sequence"/>
</dbReference>
<dbReference type="PROSITE" id="PS51645">
    <property type="entry name" value="PHR_CRY_ALPHA_BETA"/>
    <property type="match status" value="1"/>
</dbReference>
<dbReference type="InterPro" id="IPR005101">
    <property type="entry name" value="Cryptochr/Photolyase_FAD-bd"/>
</dbReference>
<name>A0ABV6BHZ2_9GAMM</name>